<sequence length="79" mass="8893">MRKWMLALAVLAGTAVGSSAQAAGPAQYWIVAPESTASPILTPRQKTRYSYGWFGVSQPYRTSGYHRGYQNTYIDWTFR</sequence>
<feature type="signal peptide" evidence="1">
    <location>
        <begin position="1"/>
        <end position="22"/>
    </location>
</feature>
<dbReference type="AlphaFoldDB" id="A0A2S8F7A6"/>
<keyword evidence="1" id="KW-0732">Signal</keyword>
<organism evidence="2 3">
    <name type="scientific">Blastopirellula marina</name>
    <dbReference type="NCBI Taxonomy" id="124"/>
    <lineage>
        <taxon>Bacteria</taxon>
        <taxon>Pseudomonadati</taxon>
        <taxon>Planctomycetota</taxon>
        <taxon>Planctomycetia</taxon>
        <taxon>Pirellulales</taxon>
        <taxon>Pirellulaceae</taxon>
        <taxon>Blastopirellula</taxon>
    </lineage>
</organism>
<dbReference type="RefSeq" id="WP_105355678.1">
    <property type="nucleotide sequence ID" value="NZ_PUIA01000051.1"/>
</dbReference>
<gene>
    <name evidence="2" type="ORF">C5Y96_16830</name>
</gene>
<accession>A0A2S8F7A6</accession>
<dbReference type="OrthoDB" id="284162at2"/>
<name>A0A2S8F7A6_9BACT</name>
<reference evidence="2 3" key="1">
    <citation type="submission" date="2018-02" db="EMBL/GenBank/DDBJ databases">
        <title>Comparative genomes isolates from brazilian mangrove.</title>
        <authorList>
            <person name="Araujo J.E."/>
            <person name="Taketani R.G."/>
            <person name="Silva M.C.P."/>
            <person name="Loureco M.V."/>
            <person name="Andreote F.D."/>
        </authorList>
    </citation>
    <scope>NUCLEOTIDE SEQUENCE [LARGE SCALE GENOMIC DNA]</scope>
    <source>
        <strain evidence="2 3">HEX-2 MGV</strain>
    </source>
</reference>
<evidence type="ECO:0000313" key="3">
    <source>
        <dbReference type="Proteomes" id="UP000240009"/>
    </source>
</evidence>
<proteinExistence type="predicted"/>
<dbReference type="EMBL" id="PUIA01000051">
    <property type="protein sequence ID" value="PQO28039.1"/>
    <property type="molecule type" value="Genomic_DNA"/>
</dbReference>
<comment type="caution">
    <text evidence="2">The sequence shown here is derived from an EMBL/GenBank/DDBJ whole genome shotgun (WGS) entry which is preliminary data.</text>
</comment>
<evidence type="ECO:0000313" key="2">
    <source>
        <dbReference type="EMBL" id="PQO28039.1"/>
    </source>
</evidence>
<evidence type="ECO:0000256" key="1">
    <source>
        <dbReference type="SAM" id="SignalP"/>
    </source>
</evidence>
<protein>
    <submittedName>
        <fullName evidence="2">Uncharacterized protein</fullName>
    </submittedName>
</protein>
<feature type="chain" id="PRO_5015745917" evidence="1">
    <location>
        <begin position="23"/>
        <end position="79"/>
    </location>
</feature>
<dbReference type="Proteomes" id="UP000240009">
    <property type="component" value="Unassembled WGS sequence"/>
</dbReference>